<dbReference type="Proteomes" id="UP000050761">
    <property type="component" value="Unassembled WGS sequence"/>
</dbReference>
<accession>A0A183GM87</accession>
<keyword evidence="1" id="KW-1133">Transmembrane helix</keyword>
<reference evidence="4" key="2">
    <citation type="submission" date="2019-09" db="UniProtKB">
        <authorList>
            <consortium name="WormBaseParasite"/>
        </authorList>
    </citation>
    <scope>IDENTIFICATION</scope>
</reference>
<dbReference type="AlphaFoldDB" id="A0A183GM87"/>
<evidence type="ECO:0000313" key="3">
    <source>
        <dbReference type="Proteomes" id="UP000050761"/>
    </source>
</evidence>
<evidence type="ECO:0000313" key="2">
    <source>
        <dbReference type="EMBL" id="VDP41107.1"/>
    </source>
</evidence>
<feature type="transmembrane region" description="Helical" evidence="1">
    <location>
        <begin position="6"/>
        <end position="24"/>
    </location>
</feature>
<evidence type="ECO:0000256" key="1">
    <source>
        <dbReference type="SAM" id="Phobius"/>
    </source>
</evidence>
<organism evidence="3 4">
    <name type="scientific">Heligmosomoides polygyrus</name>
    <name type="common">Parasitic roundworm</name>
    <dbReference type="NCBI Taxonomy" id="6339"/>
    <lineage>
        <taxon>Eukaryota</taxon>
        <taxon>Metazoa</taxon>
        <taxon>Ecdysozoa</taxon>
        <taxon>Nematoda</taxon>
        <taxon>Chromadorea</taxon>
        <taxon>Rhabditida</taxon>
        <taxon>Rhabditina</taxon>
        <taxon>Rhabditomorpha</taxon>
        <taxon>Strongyloidea</taxon>
        <taxon>Heligmosomidae</taxon>
        <taxon>Heligmosomoides</taxon>
    </lineage>
</organism>
<keyword evidence="1" id="KW-0812">Transmembrane</keyword>
<dbReference type="EMBL" id="UZAH01035506">
    <property type="protein sequence ID" value="VDP41107.1"/>
    <property type="molecule type" value="Genomic_DNA"/>
</dbReference>
<reference evidence="2 3" key="1">
    <citation type="submission" date="2018-11" db="EMBL/GenBank/DDBJ databases">
        <authorList>
            <consortium name="Pathogen Informatics"/>
        </authorList>
    </citation>
    <scope>NUCLEOTIDE SEQUENCE [LARGE SCALE GENOMIC DNA]</scope>
</reference>
<keyword evidence="3" id="KW-1185">Reference proteome</keyword>
<gene>
    <name evidence="2" type="ORF">HPBE_LOCUS23806</name>
</gene>
<proteinExistence type="predicted"/>
<name>A0A183GM87_HELPZ</name>
<protein>
    <submittedName>
        <fullName evidence="2 4">Uncharacterized protein</fullName>
    </submittedName>
</protein>
<keyword evidence="1" id="KW-0472">Membrane</keyword>
<dbReference type="WBParaSite" id="HPBE_0002380701-mRNA-1">
    <property type="protein sequence ID" value="HPBE_0002380701-mRNA-1"/>
    <property type="gene ID" value="HPBE_0002380701"/>
</dbReference>
<accession>A0A3P8CMB6</accession>
<evidence type="ECO:0000313" key="4">
    <source>
        <dbReference type="WBParaSite" id="HPBE_0002380701-mRNA-1"/>
    </source>
</evidence>
<sequence length="116" mass="13648">MISVGVMVLVCASLSLLCVLIWFLRCRRDQLRHKKGRGDRQRDMDSYQEYVYRSSRTYFKEGLLAAQRFGERTELVLCRFAHEFKHIRFYENSNNELKDVLIPKNLGAGVCISVHF</sequence>